<gene>
    <name evidence="1" type="ORF">HNQ34_002553</name>
</gene>
<reference evidence="1 2" key="1">
    <citation type="submission" date="2020-08" db="EMBL/GenBank/DDBJ databases">
        <title>Genomic Encyclopedia of Type Strains, Phase IV (KMG-IV): sequencing the most valuable type-strain genomes for metagenomic binning, comparative biology and taxonomic classification.</title>
        <authorList>
            <person name="Goeker M."/>
        </authorList>
    </citation>
    <scope>NUCLEOTIDE SEQUENCE [LARGE SCALE GENOMIC DNA]</scope>
    <source>
        <strain evidence="1 2">DSM 16325</strain>
    </source>
</reference>
<sequence>MLPNFEEFYPIAVVPMGENDHATFIETFSNNKETTATHWLIALEGTSTNLGIYHWNVIVYPANDTTVFYFDYLRFSSPPLCSFHEAALLANDIKTQIKTDEFLTKKQLFLPFFAADCENTYI</sequence>
<organism evidence="1 2">
    <name type="scientific">Anoxybacteroides tepidamans</name>
    <dbReference type="NCBI Taxonomy" id="265948"/>
    <lineage>
        <taxon>Bacteria</taxon>
        <taxon>Bacillati</taxon>
        <taxon>Bacillota</taxon>
        <taxon>Bacilli</taxon>
        <taxon>Bacillales</taxon>
        <taxon>Anoxybacillaceae</taxon>
        <taxon>Anoxybacteroides</taxon>
    </lineage>
</organism>
<proteinExistence type="predicted"/>
<accession>A0A7W8MVC5</accession>
<dbReference type="Proteomes" id="UP000520011">
    <property type="component" value="Unassembled WGS sequence"/>
</dbReference>
<comment type="caution">
    <text evidence="1">The sequence shown here is derived from an EMBL/GenBank/DDBJ whole genome shotgun (WGS) entry which is preliminary data.</text>
</comment>
<dbReference type="EMBL" id="JACHEP010000016">
    <property type="protein sequence ID" value="MBB5325452.1"/>
    <property type="molecule type" value="Genomic_DNA"/>
</dbReference>
<evidence type="ECO:0000313" key="2">
    <source>
        <dbReference type="Proteomes" id="UP000520011"/>
    </source>
</evidence>
<protein>
    <submittedName>
        <fullName evidence="1">Uncharacterized protein</fullName>
    </submittedName>
</protein>
<dbReference type="AlphaFoldDB" id="A0A7W8MVC5"/>
<name>A0A7W8MVC5_9BACL</name>
<keyword evidence="2" id="KW-1185">Reference proteome</keyword>
<dbReference type="RefSeq" id="WP_183255004.1">
    <property type="nucleotide sequence ID" value="NZ_JACHEP010000016.1"/>
</dbReference>
<evidence type="ECO:0000313" key="1">
    <source>
        <dbReference type="EMBL" id="MBB5325452.1"/>
    </source>
</evidence>